<protein>
    <submittedName>
        <fullName evidence="1">Uncharacterized protein</fullName>
    </submittedName>
</protein>
<keyword evidence="2" id="KW-1185">Reference proteome</keyword>
<evidence type="ECO:0000313" key="2">
    <source>
        <dbReference type="Proteomes" id="UP000240538"/>
    </source>
</evidence>
<dbReference type="Proteomes" id="UP000240538">
    <property type="component" value="Segment"/>
</dbReference>
<dbReference type="EMBL" id="MG696114">
    <property type="protein sequence ID" value="AUM58624.1"/>
    <property type="molecule type" value="Genomic_DNA"/>
</dbReference>
<sequence length="72" mass="8501">MTSEVGFWFKGKVREVSVLPIYEMMTFYVELIGYEVKVYNDNKECVVEFGTTIEDALFGARKLLEKRQDFFD</sequence>
<proteinExistence type="predicted"/>
<name>A0A2I6PFY5_9CAUD</name>
<reference evidence="1 2" key="1">
    <citation type="submission" date="2017-12" db="EMBL/GenBank/DDBJ databases">
        <title>Complete genome sequence and characterization of bacteriophage phiP4-3 infecting Proteus pennea.</title>
        <authorList>
            <person name="He Y."/>
            <person name="Yang H."/>
        </authorList>
    </citation>
    <scope>NUCLEOTIDE SEQUENCE [LARGE SCALE GENOMIC DNA]</scope>
</reference>
<evidence type="ECO:0000313" key="1">
    <source>
        <dbReference type="EMBL" id="AUM58624.1"/>
    </source>
</evidence>
<accession>A0A2I6PFY5</accession>
<gene>
    <name evidence="1" type="ORF">phiP43_266</name>
</gene>
<organism evidence="1 2">
    <name type="scientific">Proteus phage phiP4-3</name>
    <dbReference type="NCBI Taxonomy" id="2065203"/>
    <lineage>
        <taxon>Viruses</taxon>
        <taxon>Duplodnaviria</taxon>
        <taxon>Heunggongvirae</taxon>
        <taxon>Uroviricota</taxon>
        <taxon>Caudoviricetes</taxon>
        <taxon>Pantevenvirales</taxon>
        <taxon>Straboviridae</taxon>
        <taxon>Bragavirus</taxon>
        <taxon>Bragavirus p43</taxon>
    </lineage>
</organism>